<protein>
    <recommendedName>
        <fullName evidence="4">Baseplate protein J-like domain-containing protein</fullName>
    </recommendedName>
</protein>
<keyword evidence="1" id="KW-0812">Transmembrane</keyword>
<feature type="transmembrane region" description="Helical" evidence="1">
    <location>
        <begin position="21"/>
        <end position="42"/>
    </location>
</feature>
<dbReference type="Proteomes" id="UP000176260">
    <property type="component" value="Unassembled WGS sequence"/>
</dbReference>
<dbReference type="EMBL" id="MHIA01000019">
    <property type="protein sequence ID" value="OGY42068.1"/>
    <property type="molecule type" value="Genomic_DNA"/>
</dbReference>
<keyword evidence="1" id="KW-1133">Transmembrane helix</keyword>
<evidence type="ECO:0000256" key="1">
    <source>
        <dbReference type="SAM" id="Phobius"/>
    </source>
</evidence>
<name>A0A1G1XPW8_9BACT</name>
<accession>A0A1G1XPW8</accession>
<dbReference type="AlphaFoldDB" id="A0A1G1XPW8"/>
<gene>
    <name evidence="2" type="ORF">A2Y67_03250</name>
</gene>
<organism evidence="2 3">
    <name type="scientific">Candidatus Buchananbacteria bacterium RBG_13_39_9</name>
    <dbReference type="NCBI Taxonomy" id="1797531"/>
    <lineage>
        <taxon>Bacteria</taxon>
        <taxon>Candidatus Buchananiibacteriota</taxon>
    </lineage>
</organism>
<reference evidence="2 3" key="1">
    <citation type="journal article" date="2016" name="Nat. Commun.">
        <title>Thousands of microbial genomes shed light on interconnected biogeochemical processes in an aquifer system.</title>
        <authorList>
            <person name="Anantharaman K."/>
            <person name="Brown C.T."/>
            <person name="Hug L.A."/>
            <person name="Sharon I."/>
            <person name="Castelle C.J."/>
            <person name="Probst A.J."/>
            <person name="Thomas B.C."/>
            <person name="Singh A."/>
            <person name="Wilkins M.J."/>
            <person name="Karaoz U."/>
            <person name="Brodie E.L."/>
            <person name="Williams K.H."/>
            <person name="Hubbard S.S."/>
            <person name="Banfield J.F."/>
        </authorList>
    </citation>
    <scope>NUCLEOTIDE SEQUENCE [LARGE SCALE GENOMIC DNA]</scope>
</reference>
<proteinExistence type="predicted"/>
<evidence type="ECO:0008006" key="4">
    <source>
        <dbReference type="Google" id="ProtNLM"/>
    </source>
</evidence>
<keyword evidence="1" id="KW-0472">Membrane</keyword>
<evidence type="ECO:0000313" key="2">
    <source>
        <dbReference type="EMBL" id="OGY42068.1"/>
    </source>
</evidence>
<sequence>MAHKRHINPPLNIYRKIALSFIILTIILIGVIFYFTLSYSYISITPKEEAVNSDFNFIIVEDDKAVNSEEGIFIGKIINETFEGEKEFAATGAKQLVGEMAGTVEIFNKLSVNQSLIINTRLLSPEGILFRLKNRVDVPAGKSIKTDVYPDDLSKTVATAGTKFTLPGLSPNLQQLIYAAAVNDFKVAGQEVKVISAEDLDNSVNSLGDELAQQLIKDEDVNKAKILNKEILSKEFSNKVDDQTDKFTTKISIKVIGVIFDEQPAKDYAKKILGASIPADKQLMANNSDKMVYQLDNTDLVNKIAQIKGNIKGIMIISENSQILDKDKLSRLSSDELKAYLENFNEIEKVEIKYFPSWMKKMPFFKDHIIIQLIK</sequence>
<comment type="caution">
    <text evidence="2">The sequence shown here is derived from an EMBL/GenBank/DDBJ whole genome shotgun (WGS) entry which is preliminary data.</text>
</comment>
<evidence type="ECO:0000313" key="3">
    <source>
        <dbReference type="Proteomes" id="UP000176260"/>
    </source>
</evidence>